<protein>
    <submittedName>
        <fullName evidence="1">Uncharacterized protein</fullName>
    </submittedName>
</protein>
<name>A0A699TIZ5_TANCI</name>
<sequence>EVLLLPDRSRSLPYGYNPRRDIRRNQISSADRLCHHDPCNELALHSLNSTIPGILVWLLEQSRLSYRQAADVHSLVPLVVAIANDWHLIHL</sequence>
<reference evidence="1" key="1">
    <citation type="journal article" date="2019" name="Sci. Rep.">
        <title>Draft genome of Tanacetum cinerariifolium, the natural source of mosquito coil.</title>
        <authorList>
            <person name="Yamashiro T."/>
            <person name="Shiraishi A."/>
            <person name="Satake H."/>
            <person name="Nakayama K."/>
        </authorList>
    </citation>
    <scope>NUCLEOTIDE SEQUENCE</scope>
</reference>
<dbReference type="EMBL" id="BKCJ011253760">
    <property type="protein sequence ID" value="GFD10655.1"/>
    <property type="molecule type" value="Genomic_DNA"/>
</dbReference>
<comment type="caution">
    <text evidence="1">The sequence shown here is derived from an EMBL/GenBank/DDBJ whole genome shotgun (WGS) entry which is preliminary data.</text>
</comment>
<proteinExistence type="predicted"/>
<dbReference type="AlphaFoldDB" id="A0A699TIZ5"/>
<accession>A0A699TIZ5</accession>
<gene>
    <name evidence="1" type="ORF">Tci_882624</name>
</gene>
<feature type="non-terminal residue" evidence="1">
    <location>
        <position position="1"/>
    </location>
</feature>
<organism evidence="1">
    <name type="scientific">Tanacetum cinerariifolium</name>
    <name type="common">Dalmatian daisy</name>
    <name type="synonym">Chrysanthemum cinerariifolium</name>
    <dbReference type="NCBI Taxonomy" id="118510"/>
    <lineage>
        <taxon>Eukaryota</taxon>
        <taxon>Viridiplantae</taxon>
        <taxon>Streptophyta</taxon>
        <taxon>Embryophyta</taxon>
        <taxon>Tracheophyta</taxon>
        <taxon>Spermatophyta</taxon>
        <taxon>Magnoliopsida</taxon>
        <taxon>eudicotyledons</taxon>
        <taxon>Gunneridae</taxon>
        <taxon>Pentapetalae</taxon>
        <taxon>asterids</taxon>
        <taxon>campanulids</taxon>
        <taxon>Asterales</taxon>
        <taxon>Asteraceae</taxon>
        <taxon>Asteroideae</taxon>
        <taxon>Anthemideae</taxon>
        <taxon>Anthemidinae</taxon>
        <taxon>Tanacetum</taxon>
    </lineage>
</organism>
<evidence type="ECO:0000313" key="1">
    <source>
        <dbReference type="EMBL" id="GFD10655.1"/>
    </source>
</evidence>